<keyword evidence="1" id="KW-1133">Transmembrane helix</keyword>
<protein>
    <submittedName>
        <fullName evidence="2">Uncharacterized protein</fullName>
    </submittedName>
</protein>
<dbReference type="EMBL" id="MCRJ01000108">
    <property type="protein sequence ID" value="ODN69133.1"/>
    <property type="molecule type" value="Genomic_DNA"/>
</dbReference>
<dbReference type="Proteomes" id="UP000094622">
    <property type="component" value="Unassembled WGS sequence"/>
</dbReference>
<proteinExistence type="predicted"/>
<keyword evidence="3" id="KW-1185">Reference proteome</keyword>
<evidence type="ECO:0000256" key="1">
    <source>
        <dbReference type="SAM" id="Phobius"/>
    </source>
</evidence>
<dbReference type="AlphaFoldDB" id="A0A1E3GYK5"/>
<evidence type="ECO:0000313" key="3">
    <source>
        <dbReference type="Proteomes" id="UP000094622"/>
    </source>
</evidence>
<name>A0A1E3GYK5_9HYPH</name>
<feature type="transmembrane region" description="Helical" evidence="1">
    <location>
        <begin position="48"/>
        <end position="67"/>
    </location>
</feature>
<gene>
    <name evidence="2" type="ORF">A6302_03574</name>
</gene>
<dbReference type="RefSeq" id="WP_141703854.1">
    <property type="nucleotide sequence ID" value="NZ_MCRJ01000108.1"/>
</dbReference>
<reference evidence="2 3" key="1">
    <citation type="submission" date="2016-07" db="EMBL/GenBank/DDBJ databases">
        <title>Draft Genome Sequence of Methylobrevis pamukkalensis PK2.</title>
        <authorList>
            <person name="Vasilenko O.V."/>
            <person name="Doronina N.V."/>
            <person name="Shmareva M.N."/>
            <person name="Tarlachkov S.V."/>
            <person name="Mustakhimov I."/>
            <person name="Trotsenko Y.A."/>
        </authorList>
    </citation>
    <scope>NUCLEOTIDE SEQUENCE [LARGE SCALE GENOMIC DNA]</scope>
    <source>
        <strain evidence="2 3">PK2</strain>
    </source>
</reference>
<evidence type="ECO:0000313" key="2">
    <source>
        <dbReference type="EMBL" id="ODN69133.1"/>
    </source>
</evidence>
<organism evidence="2 3">
    <name type="scientific">Methylobrevis pamukkalensis</name>
    <dbReference type="NCBI Taxonomy" id="1439726"/>
    <lineage>
        <taxon>Bacteria</taxon>
        <taxon>Pseudomonadati</taxon>
        <taxon>Pseudomonadota</taxon>
        <taxon>Alphaproteobacteria</taxon>
        <taxon>Hyphomicrobiales</taxon>
        <taxon>Pleomorphomonadaceae</taxon>
        <taxon>Methylobrevis</taxon>
    </lineage>
</organism>
<accession>A0A1E3GYK5</accession>
<keyword evidence="1" id="KW-0472">Membrane</keyword>
<comment type="caution">
    <text evidence="2">The sequence shown here is derived from an EMBL/GenBank/DDBJ whole genome shotgun (WGS) entry which is preliminary data.</text>
</comment>
<keyword evidence="1" id="KW-0812">Transmembrane</keyword>
<sequence length="68" mass="6912">MSATALETFGDLARLQARADSCCLSLQALRAHAAAIAAVPLAGHLPAAPFHAGRALAVFVLSVVFVLA</sequence>